<comment type="caution">
    <text evidence="3">The sequence shown here is derived from an EMBL/GenBank/DDBJ whole genome shotgun (WGS) entry which is preliminary data.</text>
</comment>
<dbReference type="AlphaFoldDB" id="A0A1Q6A5P1"/>
<dbReference type="Pfam" id="PF18911">
    <property type="entry name" value="PKD_4"/>
    <property type="match status" value="1"/>
</dbReference>
<dbReference type="InterPro" id="IPR022409">
    <property type="entry name" value="PKD/Chitinase_dom"/>
</dbReference>
<dbReference type="RefSeq" id="WP_074492224.1">
    <property type="nucleotide sequence ID" value="NZ_FPAM01000003.1"/>
</dbReference>
<keyword evidence="4" id="KW-1185">Reference proteome</keyword>
<accession>A0A1Q6A5P1</accession>
<feature type="chain" id="PRO_5010355288" description="PKD domain-containing protein" evidence="1">
    <location>
        <begin position="24"/>
        <end position="233"/>
    </location>
</feature>
<keyword evidence="1" id="KW-0732">Signal</keyword>
<dbReference type="InterPro" id="IPR013783">
    <property type="entry name" value="Ig-like_fold"/>
</dbReference>
<feature type="domain" description="PKD" evidence="2">
    <location>
        <begin position="53"/>
        <end position="102"/>
    </location>
</feature>
<gene>
    <name evidence="3" type="ORF">RG47T_4786</name>
</gene>
<evidence type="ECO:0000313" key="4">
    <source>
        <dbReference type="Proteomes" id="UP000186720"/>
    </source>
</evidence>
<evidence type="ECO:0000256" key="1">
    <source>
        <dbReference type="SAM" id="SignalP"/>
    </source>
</evidence>
<dbReference type="Gene3D" id="2.60.40.10">
    <property type="entry name" value="Immunoglobulins"/>
    <property type="match status" value="1"/>
</dbReference>
<dbReference type="SUPFAM" id="SSF49299">
    <property type="entry name" value="PKD domain"/>
    <property type="match status" value="1"/>
</dbReference>
<dbReference type="SMART" id="SM00089">
    <property type="entry name" value="PKD"/>
    <property type="match status" value="1"/>
</dbReference>
<evidence type="ECO:0000259" key="2">
    <source>
        <dbReference type="PROSITE" id="PS50093"/>
    </source>
</evidence>
<dbReference type="EMBL" id="MPPL01000001">
    <property type="protein sequence ID" value="OKS89302.1"/>
    <property type="molecule type" value="Genomic_DNA"/>
</dbReference>
<organism evidence="3 4">
    <name type="scientific">Mucilaginibacter polytrichastri</name>
    <dbReference type="NCBI Taxonomy" id="1302689"/>
    <lineage>
        <taxon>Bacteria</taxon>
        <taxon>Pseudomonadati</taxon>
        <taxon>Bacteroidota</taxon>
        <taxon>Sphingobacteriia</taxon>
        <taxon>Sphingobacteriales</taxon>
        <taxon>Sphingobacteriaceae</taxon>
        <taxon>Mucilaginibacter</taxon>
    </lineage>
</organism>
<reference evidence="3 4" key="1">
    <citation type="submission" date="2016-11" db="EMBL/GenBank/DDBJ databases">
        <title>Whole Genome Sequencing of Mucilaginibacter polytrichastri RG4-7(T) isolated from the moss sample.</title>
        <authorList>
            <person name="Li Y."/>
        </authorList>
    </citation>
    <scope>NUCLEOTIDE SEQUENCE [LARGE SCALE GENOMIC DNA]</scope>
    <source>
        <strain evidence="3 4">RG4-7</strain>
    </source>
</reference>
<dbReference type="PROSITE" id="PS51257">
    <property type="entry name" value="PROKAR_LIPOPROTEIN"/>
    <property type="match status" value="1"/>
</dbReference>
<feature type="signal peptide" evidence="1">
    <location>
        <begin position="1"/>
        <end position="23"/>
    </location>
</feature>
<name>A0A1Q6A5P1_9SPHI</name>
<evidence type="ECO:0000313" key="3">
    <source>
        <dbReference type="EMBL" id="OKS89302.1"/>
    </source>
</evidence>
<dbReference type="InterPro" id="IPR035986">
    <property type="entry name" value="PKD_dom_sf"/>
</dbReference>
<protein>
    <recommendedName>
        <fullName evidence="2">PKD domain-containing protein</fullName>
    </recommendedName>
</protein>
<sequence length="233" mass="25869">MFSAKRFLLFACAALFISCGKKSGSNDAPAPANVQTAQFSIGAPAYWLDEQVVVTAADKSGSSNTYAWDWGDNNTSLDNSSSSHKYIEGGTYNIKLTVNNHVYTKAVTVRPGNCSFQIKNLSNYKLINLGLIYVNQGVRLVFANNINNLDAVNGTRNLTDTLYLTLDKTKTSDRVVFSGRVITLSPIFLDADLPNVTMHQHTVLLVNNDTYLYYLNKQNTTTRDLLSNYLSYY</sequence>
<dbReference type="InterPro" id="IPR000601">
    <property type="entry name" value="PKD_dom"/>
</dbReference>
<dbReference type="CDD" id="cd00146">
    <property type="entry name" value="PKD"/>
    <property type="match status" value="1"/>
</dbReference>
<dbReference type="PROSITE" id="PS50093">
    <property type="entry name" value="PKD"/>
    <property type="match status" value="1"/>
</dbReference>
<proteinExistence type="predicted"/>
<dbReference type="Proteomes" id="UP000186720">
    <property type="component" value="Unassembled WGS sequence"/>
</dbReference>